<accession>A0A1I7UFR1</accession>
<dbReference type="AlphaFoldDB" id="A0A1I7UFR1"/>
<protein>
    <submittedName>
        <fullName evidence="4">WEB family protein</fullName>
    </submittedName>
</protein>
<proteinExistence type="predicted"/>
<dbReference type="WBParaSite" id="Csp11.Scaffold629.g8868.t1">
    <property type="protein sequence ID" value="Csp11.Scaffold629.g8868.t1"/>
    <property type="gene ID" value="Csp11.Scaffold629.g8868"/>
</dbReference>
<evidence type="ECO:0000313" key="3">
    <source>
        <dbReference type="Proteomes" id="UP000095282"/>
    </source>
</evidence>
<evidence type="ECO:0000313" key="4">
    <source>
        <dbReference type="WBParaSite" id="Csp11.Scaffold629.g8868.t1"/>
    </source>
</evidence>
<reference evidence="4" key="1">
    <citation type="submission" date="2016-11" db="UniProtKB">
        <authorList>
            <consortium name="WormBaseParasite"/>
        </authorList>
    </citation>
    <scope>IDENTIFICATION</scope>
</reference>
<feature type="region of interest" description="Disordered" evidence="2">
    <location>
        <begin position="190"/>
        <end position="224"/>
    </location>
</feature>
<dbReference type="Proteomes" id="UP000095282">
    <property type="component" value="Unplaced"/>
</dbReference>
<evidence type="ECO:0000256" key="2">
    <source>
        <dbReference type="SAM" id="MobiDB-lite"/>
    </source>
</evidence>
<feature type="coiled-coil region" evidence="1">
    <location>
        <begin position="87"/>
        <end position="132"/>
    </location>
</feature>
<organism evidence="3 4">
    <name type="scientific">Caenorhabditis tropicalis</name>
    <dbReference type="NCBI Taxonomy" id="1561998"/>
    <lineage>
        <taxon>Eukaryota</taxon>
        <taxon>Metazoa</taxon>
        <taxon>Ecdysozoa</taxon>
        <taxon>Nematoda</taxon>
        <taxon>Chromadorea</taxon>
        <taxon>Rhabditida</taxon>
        <taxon>Rhabditina</taxon>
        <taxon>Rhabditomorpha</taxon>
        <taxon>Rhabditoidea</taxon>
        <taxon>Rhabditidae</taxon>
        <taxon>Peloderinae</taxon>
        <taxon>Caenorhabditis</taxon>
    </lineage>
</organism>
<name>A0A1I7UFR1_9PELO</name>
<keyword evidence="3" id="KW-1185">Reference proteome</keyword>
<keyword evidence="1" id="KW-0175">Coiled coil</keyword>
<sequence length="224" mass="25013">MSHQKLTVAAKGILGFLCDIIGQSSSEQMTGSAETTVNYPVNGSSASGHTVDPKDLGASDQGKELIKMILEALVDESIVSREKSMVIKKLQEDLKVSEEKRLESEASNESKQKELELRGKALETLVKSLKKKRAVRMAREEKSAVEQYSAMQQTAMNKIISKLELENGYLKKKLSEATANKESFWRAKEVKEEMVEEEESTGKGSRKRQGISEDMVIEKKRREG</sequence>
<evidence type="ECO:0000256" key="1">
    <source>
        <dbReference type="SAM" id="Coils"/>
    </source>
</evidence>